<name>A0A6G1QE11_CHAAH</name>
<dbReference type="PANTHER" id="PTHR15653">
    <property type="entry name" value="STRIATIN"/>
    <property type="match status" value="1"/>
</dbReference>
<protein>
    <submittedName>
        <fullName evidence="1">Striatin-3 Cell cycle autoantigen SG2NA S/G2 antigen</fullName>
    </submittedName>
</protein>
<keyword evidence="2" id="KW-1185">Reference proteome</keyword>
<dbReference type="GO" id="GO:0044877">
    <property type="term" value="F:protein-containing complex binding"/>
    <property type="evidence" value="ECO:0007669"/>
    <property type="project" value="TreeGrafter"/>
</dbReference>
<reference evidence="1 2" key="1">
    <citation type="submission" date="2019-02" db="EMBL/GenBank/DDBJ databases">
        <title>Opniocepnalus argus genome.</title>
        <authorList>
            <person name="Zhou C."/>
            <person name="Xiao S."/>
        </authorList>
    </citation>
    <scope>NUCLEOTIDE SEQUENCE [LARGE SCALE GENOMIC DNA]</scope>
    <source>
        <strain evidence="1">OARG1902GOOAL</strain>
        <tissue evidence="1">Muscle</tissue>
    </source>
</reference>
<dbReference type="GO" id="GO:0051721">
    <property type="term" value="F:protein phosphatase 2A binding"/>
    <property type="evidence" value="ECO:0007669"/>
    <property type="project" value="TreeGrafter"/>
</dbReference>
<gene>
    <name evidence="1" type="ORF">EXN66_Car016405</name>
</gene>
<dbReference type="EMBL" id="CM015727">
    <property type="protein sequence ID" value="KAF3700717.1"/>
    <property type="molecule type" value="Genomic_DNA"/>
</dbReference>
<proteinExistence type="predicted"/>
<sequence>MTSSGEQCFSGGIDSTIQWWNIPSSNVDPYDTYAELLLHRICTALQLVGRLQELPPPACVQVQDGTSARDLLTL</sequence>
<dbReference type="GO" id="GO:0070016">
    <property type="term" value="F:armadillo repeat domain binding"/>
    <property type="evidence" value="ECO:0007669"/>
    <property type="project" value="TreeGrafter"/>
</dbReference>
<accession>A0A6G1QE11</accession>
<dbReference type="AlphaFoldDB" id="A0A6G1QE11"/>
<dbReference type="Proteomes" id="UP000503349">
    <property type="component" value="Chromosome 16"/>
</dbReference>
<dbReference type="GO" id="GO:0005516">
    <property type="term" value="F:calmodulin binding"/>
    <property type="evidence" value="ECO:0007669"/>
    <property type="project" value="TreeGrafter"/>
</dbReference>
<dbReference type="InterPro" id="IPR051488">
    <property type="entry name" value="WD_repeat_striatin"/>
</dbReference>
<evidence type="ECO:0000313" key="1">
    <source>
        <dbReference type="EMBL" id="KAF3700717.1"/>
    </source>
</evidence>
<dbReference type="GO" id="GO:0030425">
    <property type="term" value="C:dendrite"/>
    <property type="evidence" value="ECO:0007669"/>
    <property type="project" value="TreeGrafter"/>
</dbReference>
<organism evidence="1 2">
    <name type="scientific">Channa argus</name>
    <name type="common">Northern snakehead</name>
    <name type="synonym">Ophicephalus argus</name>
    <dbReference type="NCBI Taxonomy" id="215402"/>
    <lineage>
        <taxon>Eukaryota</taxon>
        <taxon>Metazoa</taxon>
        <taxon>Chordata</taxon>
        <taxon>Craniata</taxon>
        <taxon>Vertebrata</taxon>
        <taxon>Euteleostomi</taxon>
        <taxon>Actinopterygii</taxon>
        <taxon>Neopterygii</taxon>
        <taxon>Teleostei</taxon>
        <taxon>Neoteleostei</taxon>
        <taxon>Acanthomorphata</taxon>
        <taxon>Anabantaria</taxon>
        <taxon>Anabantiformes</taxon>
        <taxon>Channoidei</taxon>
        <taxon>Channidae</taxon>
        <taxon>Channa</taxon>
    </lineage>
</organism>
<evidence type="ECO:0000313" key="2">
    <source>
        <dbReference type="Proteomes" id="UP000503349"/>
    </source>
</evidence>
<reference evidence="2" key="2">
    <citation type="submission" date="2019-02" db="EMBL/GenBank/DDBJ databases">
        <title>Opniocepnalus argus Var Kimnra genome.</title>
        <authorList>
            <person name="Zhou C."/>
            <person name="Xiao S."/>
        </authorList>
    </citation>
    <scope>NUCLEOTIDE SEQUENCE [LARGE SCALE GENOMIC DNA]</scope>
</reference>
<dbReference type="PANTHER" id="PTHR15653:SF3">
    <property type="entry name" value="STRIATIN-3"/>
    <property type="match status" value="1"/>
</dbReference>